<organism evidence="8 9">
    <name type="scientific">Elysia marginata</name>
    <dbReference type="NCBI Taxonomy" id="1093978"/>
    <lineage>
        <taxon>Eukaryota</taxon>
        <taxon>Metazoa</taxon>
        <taxon>Spiralia</taxon>
        <taxon>Lophotrochozoa</taxon>
        <taxon>Mollusca</taxon>
        <taxon>Gastropoda</taxon>
        <taxon>Heterobranchia</taxon>
        <taxon>Euthyneura</taxon>
        <taxon>Panpulmonata</taxon>
        <taxon>Sacoglossa</taxon>
        <taxon>Placobranchoidea</taxon>
        <taxon>Plakobranchidae</taxon>
        <taxon>Elysia</taxon>
    </lineage>
</organism>
<name>A0AAV4JG88_9GAST</name>
<dbReference type="AlphaFoldDB" id="A0AAV4JG88"/>
<proteinExistence type="predicted"/>
<protein>
    <submittedName>
        <fullName evidence="8">Proton-associated sugar transporter A</fullName>
    </submittedName>
</protein>
<feature type="transmembrane region" description="Helical" evidence="7">
    <location>
        <begin position="235"/>
        <end position="255"/>
    </location>
</feature>
<dbReference type="SUPFAM" id="SSF103473">
    <property type="entry name" value="MFS general substrate transporter"/>
    <property type="match status" value="1"/>
</dbReference>
<dbReference type="GO" id="GO:0008506">
    <property type="term" value="F:sucrose:proton symporter activity"/>
    <property type="evidence" value="ECO:0007669"/>
    <property type="project" value="TreeGrafter"/>
</dbReference>
<accession>A0AAV4JG88</accession>
<keyword evidence="5 7" id="KW-0472">Membrane</keyword>
<dbReference type="Proteomes" id="UP000762676">
    <property type="component" value="Unassembled WGS sequence"/>
</dbReference>
<dbReference type="PANTHER" id="PTHR19432:SF35">
    <property type="entry name" value="SOLUTE CARRIER FAMILY 45 MEMBER 3 ISOFORM X1"/>
    <property type="match status" value="1"/>
</dbReference>
<dbReference type="Gene3D" id="1.20.1250.20">
    <property type="entry name" value="MFS general substrate transporter like domains"/>
    <property type="match status" value="1"/>
</dbReference>
<feature type="transmembrane region" description="Helical" evidence="7">
    <location>
        <begin position="92"/>
        <end position="113"/>
    </location>
</feature>
<feature type="transmembrane region" description="Helical" evidence="7">
    <location>
        <begin position="193"/>
        <end position="215"/>
    </location>
</feature>
<evidence type="ECO:0000256" key="2">
    <source>
        <dbReference type="ARBA" id="ARBA00022448"/>
    </source>
</evidence>
<dbReference type="InterPro" id="IPR036259">
    <property type="entry name" value="MFS_trans_sf"/>
</dbReference>
<comment type="caution">
    <text evidence="8">The sequence shown here is derived from an EMBL/GenBank/DDBJ whole genome shotgun (WGS) entry which is preliminary data.</text>
</comment>
<keyword evidence="3 7" id="KW-0812">Transmembrane</keyword>
<gene>
    <name evidence="8" type="ORF">ElyMa_001579900</name>
</gene>
<evidence type="ECO:0000256" key="5">
    <source>
        <dbReference type="ARBA" id="ARBA00023136"/>
    </source>
</evidence>
<keyword evidence="8" id="KW-0762">Sugar transport</keyword>
<feature type="transmembrane region" description="Helical" evidence="7">
    <location>
        <begin position="133"/>
        <end position="158"/>
    </location>
</feature>
<feature type="transmembrane region" description="Helical" evidence="7">
    <location>
        <begin position="261"/>
        <end position="282"/>
    </location>
</feature>
<keyword evidence="2" id="KW-0813">Transport</keyword>
<dbReference type="PANTHER" id="PTHR19432">
    <property type="entry name" value="SUGAR TRANSPORTER"/>
    <property type="match status" value="1"/>
</dbReference>
<feature type="region of interest" description="Disordered" evidence="6">
    <location>
        <begin position="49"/>
        <end position="70"/>
    </location>
</feature>
<evidence type="ECO:0000256" key="7">
    <source>
        <dbReference type="SAM" id="Phobius"/>
    </source>
</evidence>
<keyword evidence="4 7" id="KW-1133">Transmembrane helix</keyword>
<evidence type="ECO:0000256" key="3">
    <source>
        <dbReference type="ARBA" id="ARBA00022692"/>
    </source>
</evidence>
<evidence type="ECO:0000313" key="9">
    <source>
        <dbReference type="Proteomes" id="UP000762676"/>
    </source>
</evidence>
<evidence type="ECO:0000256" key="1">
    <source>
        <dbReference type="ARBA" id="ARBA00004141"/>
    </source>
</evidence>
<dbReference type="GO" id="GO:0016020">
    <property type="term" value="C:membrane"/>
    <property type="evidence" value="ECO:0007669"/>
    <property type="project" value="UniProtKB-SubCell"/>
</dbReference>
<reference evidence="8 9" key="1">
    <citation type="journal article" date="2021" name="Elife">
        <title>Chloroplast acquisition without the gene transfer in kleptoplastic sea slugs, Plakobranchus ocellatus.</title>
        <authorList>
            <person name="Maeda T."/>
            <person name="Takahashi S."/>
            <person name="Yoshida T."/>
            <person name="Shimamura S."/>
            <person name="Takaki Y."/>
            <person name="Nagai Y."/>
            <person name="Toyoda A."/>
            <person name="Suzuki Y."/>
            <person name="Arimoto A."/>
            <person name="Ishii H."/>
            <person name="Satoh N."/>
            <person name="Nishiyama T."/>
            <person name="Hasebe M."/>
            <person name="Maruyama T."/>
            <person name="Minagawa J."/>
            <person name="Obokata J."/>
            <person name="Shigenobu S."/>
        </authorList>
    </citation>
    <scope>NUCLEOTIDE SEQUENCE [LARGE SCALE GENOMIC DNA]</scope>
</reference>
<evidence type="ECO:0000256" key="6">
    <source>
        <dbReference type="SAM" id="MobiDB-lite"/>
    </source>
</evidence>
<comment type="subcellular location">
    <subcellularLocation>
        <location evidence="1">Membrane</location>
        <topology evidence="1">Multi-pass membrane protein</topology>
    </subcellularLocation>
</comment>
<evidence type="ECO:0000313" key="8">
    <source>
        <dbReference type="EMBL" id="GFS20810.1"/>
    </source>
</evidence>
<sequence>MDETVISGHKKKDEESVLIRAPNEKINSSKYCNGSEHCNGGFSSVQTSNETSSYCEGPPGPKGSNNSEKKTSQHRTIIDLLWQNRTQIQVNALAFGTMGATSSFGVFGTNFVGTGIFEGDPAAPGNSLEYHKFLHGVTVGSRGTLLYFIVFAIFSLFHQKSLKMFGWKKETIFVTSSYFVLCVTLALSKNVYVFYLTSIGTGFIRTIAMTVPYILTHKISAEKDGGQSSGTAISLVAAMLPCGVLICTLIMGPLIEATGTSSVSILYTGACSALACVFACVLNI</sequence>
<evidence type="ECO:0000256" key="4">
    <source>
        <dbReference type="ARBA" id="ARBA00022989"/>
    </source>
</evidence>
<feature type="transmembrane region" description="Helical" evidence="7">
    <location>
        <begin position="170"/>
        <end position="187"/>
    </location>
</feature>
<keyword evidence="9" id="KW-1185">Reference proteome</keyword>
<dbReference type="EMBL" id="BMAT01003130">
    <property type="protein sequence ID" value="GFS20810.1"/>
    <property type="molecule type" value="Genomic_DNA"/>
</dbReference>